<feature type="binding site" description="axial binding residue" evidence="2">
    <location>
        <position position="450"/>
    </location>
    <ligand>
        <name>heme</name>
        <dbReference type="ChEBI" id="CHEBI:30413"/>
    </ligand>
    <ligandPart>
        <name>Fe</name>
        <dbReference type="ChEBI" id="CHEBI:18248"/>
    </ligandPart>
</feature>
<dbReference type="InterPro" id="IPR002401">
    <property type="entry name" value="Cyt_P450_E_grp-I"/>
</dbReference>
<evidence type="ECO:0000313" key="4">
    <source>
        <dbReference type="EMBL" id="KAK6539580.1"/>
    </source>
</evidence>
<dbReference type="EMBL" id="JAVHJO010000006">
    <property type="protein sequence ID" value="KAK6539580.1"/>
    <property type="molecule type" value="Genomic_DNA"/>
</dbReference>
<keyword evidence="3" id="KW-0812">Transmembrane</keyword>
<gene>
    <name evidence="4" type="ORF">TWF694_009790</name>
</gene>
<reference evidence="4 5" key="1">
    <citation type="submission" date="2019-10" db="EMBL/GenBank/DDBJ databases">
        <authorList>
            <person name="Palmer J.M."/>
        </authorList>
    </citation>
    <scope>NUCLEOTIDE SEQUENCE [LARGE SCALE GENOMIC DNA]</scope>
    <source>
        <strain evidence="4 5">TWF694</strain>
    </source>
</reference>
<dbReference type="GO" id="GO:0004497">
    <property type="term" value="F:monooxygenase activity"/>
    <property type="evidence" value="ECO:0007669"/>
    <property type="project" value="InterPro"/>
</dbReference>
<comment type="similarity">
    <text evidence="1">Belongs to the cytochrome P450 family.</text>
</comment>
<dbReference type="SUPFAM" id="SSF48264">
    <property type="entry name" value="Cytochrome P450"/>
    <property type="match status" value="1"/>
</dbReference>
<keyword evidence="3" id="KW-0472">Membrane</keyword>
<dbReference type="PRINTS" id="PR00385">
    <property type="entry name" value="P450"/>
</dbReference>
<feature type="transmembrane region" description="Helical" evidence="3">
    <location>
        <begin position="6"/>
        <end position="29"/>
    </location>
</feature>
<dbReference type="InterPro" id="IPR050121">
    <property type="entry name" value="Cytochrome_P450_monoxygenase"/>
</dbReference>
<dbReference type="Gene3D" id="1.10.630.10">
    <property type="entry name" value="Cytochrome P450"/>
    <property type="match status" value="1"/>
</dbReference>
<dbReference type="InterPro" id="IPR001128">
    <property type="entry name" value="Cyt_P450"/>
</dbReference>
<dbReference type="CDD" id="cd11062">
    <property type="entry name" value="CYP58-like"/>
    <property type="match status" value="1"/>
</dbReference>
<dbReference type="Proteomes" id="UP001365542">
    <property type="component" value="Unassembled WGS sequence"/>
</dbReference>
<keyword evidence="2" id="KW-0408">Iron</keyword>
<protein>
    <recommendedName>
        <fullName evidence="6">Cytochrome P450</fullName>
    </recommendedName>
</protein>
<keyword evidence="5" id="KW-1185">Reference proteome</keyword>
<evidence type="ECO:0000256" key="1">
    <source>
        <dbReference type="ARBA" id="ARBA00010617"/>
    </source>
</evidence>
<keyword evidence="2" id="KW-0479">Metal-binding</keyword>
<dbReference type="AlphaFoldDB" id="A0AAV9XCV9"/>
<dbReference type="PRINTS" id="PR00463">
    <property type="entry name" value="EP450I"/>
</dbReference>
<comment type="caution">
    <text evidence="4">The sequence shown here is derived from an EMBL/GenBank/DDBJ whole genome shotgun (WGS) entry which is preliminary data.</text>
</comment>
<sequence>MQLTSILSVALCARFLACYIGFVICRWIYRLSPLHPLAKFPTPSRLACASQWYQFYWNAVRGGVYLFVIEKWHEELGPIVRVGPNELNINDPAFLNVVYSHKFERYGAFYNGLKGPVDSFMGAPAAEHRVRKRIFGPLFSVANIQNLEESMRYFIEKLANLVSTTGKNGQGVEISRLFGCFTTDVVSEYMFGRSFDCLETNLDSRPYESIMACKSFAWWIIWFSPIVHLFDLIPYRIVKTVAPKALVGITDLIDLSTEKTVEFTRDPVKARSMTKTDHPIVLDVLLGDPNSPYSRNPKWAIGDGIIAMAGAVETVGPTLIAGIYHACVNPLVQRKLHEELTLAFPGGTKMITAAECERLPYLVAFIKEVLRKSPPLITRIPRVAPKGGTTLGDVYIPEGTIVSMSSYLMHHKPEIYPKPHDFIPERWLATTPSSPEEKAWMPYSRGNRICAGIHFAHTELHMTFAFLFLRFKMKLHPENKLEDINAFVDMISRHGQRHLLVSVEDMEN</sequence>
<dbReference type="GO" id="GO:0005506">
    <property type="term" value="F:iron ion binding"/>
    <property type="evidence" value="ECO:0007669"/>
    <property type="project" value="InterPro"/>
</dbReference>
<accession>A0AAV9XCV9</accession>
<keyword evidence="2" id="KW-0349">Heme</keyword>
<dbReference type="GO" id="GO:0016705">
    <property type="term" value="F:oxidoreductase activity, acting on paired donors, with incorporation or reduction of molecular oxygen"/>
    <property type="evidence" value="ECO:0007669"/>
    <property type="project" value="InterPro"/>
</dbReference>
<dbReference type="PANTHER" id="PTHR24305">
    <property type="entry name" value="CYTOCHROME P450"/>
    <property type="match status" value="1"/>
</dbReference>
<evidence type="ECO:0000256" key="2">
    <source>
        <dbReference type="PIRSR" id="PIRSR602401-1"/>
    </source>
</evidence>
<evidence type="ECO:0000313" key="5">
    <source>
        <dbReference type="Proteomes" id="UP001365542"/>
    </source>
</evidence>
<organism evidence="4 5">
    <name type="scientific">Orbilia ellipsospora</name>
    <dbReference type="NCBI Taxonomy" id="2528407"/>
    <lineage>
        <taxon>Eukaryota</taxon>
        <taxon>Fungi</taxon>
        <taxon>Dikarya</taxon>
        <taxon>Ascomycota</taxon>
        <taxon>Pezizomycotina</taxon>
        <taxon>Orbiliomycetes</taxon>
        <taxon>Orbiliales</taxon>
        <taxon>Orbiliaceae</taxon>
        <taxon>Orbilia</taxon>
    </lineage>
</organism>
<dbReference type="GO" id="GO:0020037">
    <property type="term" value="F:heme binding"/>
    <property type="evidence" value="ECO:0007669"/>
    <property type="project" value="InterPro"/>
</dbReference>
<dbReference type="InterPro" id="IPR036396">
    <property type="entry name" value="Cyt_P450_sf"/>
</dbReference>
<dbReference type="Pfam" id="PF00067">
    <property type="entry name" value="p450"/>
    <property type="match status" value="1"/>
</dbReference>
<comment type="cofactor">
    <cofactor evidence="2">
        <name>heme</name>
        <dbReference type="ChEBI" id="CHEBI:30413"/>
    </cofactor>
</comment>
<keyword evidence="3" id="KW-1133">Transmembrane helix</keyword>
<name>A0AAV9XCV9_9PEZI</name>
<dbReference type="PANTHER" id="PTHR24305:SF166">
    <property type="entry name" value="CYTOCHROME P450 12A4, MITOCHONDRIAL-RELATED"/>
    <property type="match status" value="1"/>
</dbReference>
<proteinExistence type="inferred from homology"/>
<evidence type="ECO:0000256" key="3">
    <source>
        <dbReference type="SAM" id="Phobius"/>
    </source>
</evidence>
<evidence type="ECO:0008006" key="6">
    <source>
        <dbReference type="Google" id="ProtNLM"/>
    </source>
</evidence>